<keyword evidence="3" id="KW-0067">ATP-binding</keyword>
<comment type="caution">
    <text evidence="3">The sequence shown here is derived from an EMBL/GenBank/DDBJ whole genome shotgun (WGS) entry which is preliminary data.</text>
</comment>
<dbReference type="EMBL" id="JBCFQK010000003">
    <property type="protein sequence ID" value="MFA9193390.1"/>
    <property type="molecule type" value="Genomic_DNA"/>
</dbReference>
<evidence type="ECO:0000313" key="3">
    <source>
        <dbReference type="EMBL" id="MFA9193390.1"/>
    </source>
</evidence>
<name>A0ABV4TH04_9FLAO</name>
<dbReference type="Gene3D" id="3.90.1570.30">
    <property type="match status" value="1"/>
</dbReference>
<dbReference type="SMART" id="SM00487">
    <property type="entry name" value="DEXDc"/>
    <property type="match status" value="1"/>
</dbReference>
<organism evidence="3 4">
    <name type="scientific">Flavobacterium magnesitis</name>
    <dbReference type="NCBI Taxonomy" id="3138077"/>
    <lineage>
        <taxon>Bacteria</taxon>
        <taxon>Pseudomonadati</taxon>
        <taxon>Bacteroidota</taxon>
        <taxon>Flavobacteriia</taxon>
        <taxon>Flavobacteriales</taxon>
        <taxon>Flavobacteriaceae</taxon>
        <taxon>Flavobacterium</taxon>
    </lineage>
</organism>
<dbReference type="CDD" id="cd18032">
    <property type="entry name" value="DEXHc_RE_I_III_res"/>
    <property type="match status" value="1"/>
</dbReference>
<dbReference type="InterPro" id="IPR006935">
    <property type="entry name" value="Helicase/UvrB_N"/>
</dbReference>
<dbReference type="InterPro" id="IPR014001">
    <property type="entry name" value="Helicase_ATP-bd"/>
</dbReference>
<accession>A0ABV4TH04</accession>
<dbReference type="SUPFAM" id="SSF52540">
    <property type="entry name" value="P-loop containing nucleoside triphosphate hydrolases"/>
    <property type="match status" value="2"/>
</dbReference>
<dbReference type="PANTHER" id="PTHR47396:SF1">
    <property type="entry name" value="ATP-DEPENDENT HELICASE IRC3-RELATED"/>
    <property type="match status" value="1"/>
</dbReference>
<dbReference type="RefSeq" id="WP_373390500.1">
    <property type="nucleotide sequence ID" value="NZ_JBCFQK010000003.1"/>
</dbReference>
<dbReference type="PANTHER" id="PTHR47396">
    <property type="entry name" value="TYPE I RESTRICTION ENZYME ECOKI R PROTEIN"/>
    <property type="match status" value="1"/>
</dbReference>
<dbReference type="InterPro" id="IPR013670">
    <property type="entry name" value="EcoEI_R_C_dom"/>
</dbReference>
<keyword evidence="1" id="KW-0175">Coiled coil</keyword>
<keyword evidence="3" id="KW-0378">Hydrolase</keyword>
<proteinExistence type="predicted"/>
<keyword evidence="4" id="KW-1185">Reference proteome</keyword>
<dbReference type="InterPro" id="IPR050742">
    <property type="entry name" value="Helicase_Restrict-Modif_Enz"/>
</dbReference>
<dbReference type="InterPro" id="IPR027417">
    <property type="entry name" value="P-loop_NTPase"/>
</dbReference>
<evidence type="ECO:0000259" key="2">
    <source>
        <dbReference type="PROSITE" id="PS51192"/>
    </source>
</evidence>
<dbReference type="CDD" id="cd18799">
    <property type="entry name" value="SF2_C_EcoAI-like"/>
    <property type="match status" value="1"/>
</dbReference>
<dbReference type="GO" id="GO:0004386">
    <property type="term" value="F:helicase activity"/>
    <property type="evidence" value="ECO:0007669"/>
    <property type="project" value="UniProtKB-KW"/>
</dbReference>
<gene>
    <name evidence="3" type="ORF">AAGV33_03155</name>
</gene>
<dbReference type="Gene3D" id="3.40.50.300">
    <property type="entry name" value="P-loop containing nucleotide triphosphate hydrolases"/>
    <property type="match status" value="2"/>
</dbReference>
<evidence type="ECO:0000256" key="1">
    <source>
        <dbReference type="SAM" id="Coils"/>
    </source>
</evidence>
<keyword evidence="3" id="KW-0547">Nucleotide-binding</keyword>
<dbReference type="Pfam" id="PF04851">
    <property type="entry name" value="ResIII"/>
    <property type="match status" value="1"/>
</dbReference>
<reference evidence="3 4" key="1">
    <citation type="submission" date="2024-04" db="EMBL/GenBank/DDBJ databases">
        <title>New Clade of Flavobacterium.</title>
        <authorList>
            <person name="Matos L."/>
            <person name="Proenca D.N."/>
            <person name="Fransisco R.M."/>
            <person name="Chung A.P."/>
            <person name="Maccario L."/>
            <person name="Sorensen S.J."/>
            <person name="Morais P.V."/>
        </authorList>
    </citation>
    <scope>NUCLEOTIDE SEQUENCE [LARGE SCALE GENOMIC DNA]</scope>
    <source>
        <strain evidence="3 4">FBOR7N2.3</strain>
    </source>
</reference>
<protein>
    <submittedName>
        <fullName evidence="3">DEAD/DEAH box helicase family protein</fullName>
    </submittedName>
</protein>
<dbReference type="Proteomes" id="UP001574170">
    <property type="component" value="Unassembled WGS sequence"/>
</dbReference>
<dbReference type="Pfam" id="PF08463">
    <property type="entry name" value="EcoEI_R_C"/>
    <property type="match status" value="1"/>
</dbReference>
<evidence type="ECO:0000313" key="4">
    <source>
        <dbReference type="Proteomes" id="UP001574170"/>
    </source>
</evidence>
<sequence length="1151" mass="133636">MNSNFSFLQKEFPEIFKEVQEAEKNTFTAPRYAALLCRSTLEKTLFWLYKNDEDLELPYDTKLGALLHNDSFKAILKPSMLVELDVVRLYGNNAAHGKTVRALEALQSLKNTFRFLSWLSKYYSANNPDIALFDERYIPYGDSNDKNAKQLQELATAIEKEREEAKRLEKKQQLLAEENEALKKQLDEQKQLIAERKENRSQEFTFEQAVPELTSEHQTRLVLIDLLLKEADWDNLREHKELEYEVIGMPLTTNPTGKGFADYVLWDDNGKPLAVIEAKSTLHDARKGKHQASLYADCLEKMTGQRPVIFYTNGFETHLWDNQFYPDRLVQGFYTKEELQILIRRRYERQDIRNFVVNTSIIERPYQLEAVKRVAETLVTTHNNTLKGKNRKALLVMATGSGKTRTAAAIVDMFTKCNWAKRILFLADRNALVTQAKNAFKEHLPHLSAVNLTKEKEELGTRVVFSTYPTILNKIDSLKNEDERFYGIGHFDVIIIDEAHRSVYQKYQAIFDYFDSILIGLTATPKKDIDKNTYSLFEIEDDVPTFSYELDRAVAEKHLVPPKSYKVPLKFPRKGVKYSELSEKDKKRYEELFGVPGDEKETGIAEIAKTKINSFLFNNDTVDTVLDYLMRFGLRVESGDKLGKTIIFAKNHTHAVFIEERFNKNYPEFGGSFLRVIDNYEDKAQDLLEKFCFFKGDEVEPQIAVSVDMMDTGVDAPRALNLVFFKEVKSYSKYWQMIGRGTRKCPDIFGQGLDKEFFLIFDICGNFEFFEEFPNGYEGTTAKPLSQQLFEAQLEIITVIQNSQNITESDDLIAKGYTNALHHKIVELDQTRFEVKKHLEFVLKYCKRENWNSLNQSDVLDIQMHLSNLIAYTEDKDEFAKQFDKLVYQLQLAVLKQSKRQVSLIQNMVTIGELLFVKRNIPAVNQHIDTINKIKTEEYWSTISLNKLEQLRTELRGLIQFLKDDNKEKPIYSDFDDELIEANVQETDILASYTRLQSYKDRVESFIRKNRTHLVIDKLYKNIPITPSELELLEQFLMQEAESKERLFKEYEEQPLGMFIRKILGLDIEAANKHFASFIQEENLNANQITFVNTIIDYLNKNGILDTKMLTQSPFNAQNDNGIIGIFQDEDEKIHKIIHLLKVVNQNALIG</sequence>
<keyword evidence="3" id="KW-0347">Helicase</keyword>
<feature type="domain" description="Helicase ATP-binding" evidence="2">
    <location>
        <begin position="384"/>
        <end position="543"/>
    </location>
</feature>
<dbReference type="PROSITE" id="PS51192">
    <property type="entry name" value="HELICASE_ATP_BIND_1"/>
    <property type="match status" value="1"/>
</dbReference>
<feature type="coiled-coil region" evidence="1">
    <location>
        <begin position="144"/>
        <end position="199"/>
    </location>
</feature>